<dbReference type="InterPro" id="IPR025975">
    <property type="entry name" value="Polysacc_lyase"/>
</dbReference>
<reference evidence="3" key="1">
    <citation type="submission" date="2009-11" db="EMBL/GenBank/DDBJ databases">
        <title>The complete chromosome 1 of Sphaerobacter thermophilus DSM 20745.</title>
        <authorList>
            <person name="Lucas S."/>
            <person name="Copeland A."/>
            <person name="Lapidus A."/>
            <person name="Glavina del Rio T."/>
            <person name="Dalin E."/>
            <person name="Tice H."/>
            <person name="Bruce D."/>
            <person name="Goodwin L."/>
            <person name="Pitluck S."/>
            <person name="Kyrpides N."/>
            <person name="Mavromatis K."/>
            <person name="Ivanova N."/>
            <person name="Mikhailova N."/>
            <person name="LaButti K.M."/>
            <person name="Clum A."/>
            <person name="Sun H.I."/>
            <person name="Brettin T."/>
            <person name="Detter J.C."/>
            <person name="Han C."/>
            <person name="Larimer F."/>
            <person name="Land M."/>
            <person name="Hauser L."/>
            <person name="Markowitz V."/>
            <person name="Cheng J.F."/>
            <person name="Hugenholtz P."/>
            <person name="Woyke T."/>
            <person name="Wu D."/>
            <person name="Steenblock K."/>
            <person name="Schneider S."/>
            <person name="Pukall R."/>
            <person name="Goeker M."/>
            <person name="Klenk H.P."/>
            <person name="Eisen J.A."/>
        </authorList>
    </citation>
    <scope>NUCLEOTIDE SEQUENCE [LARGE SCALE GENOMIC DNA]</scope>
    <source>
        <strain evidence="3">ATCC 49802 / DSM 20745 / S 6022</strain>
    </source>
</reference>
<dbReference type="AlphaFoldDB" id="D1C2V2"/>
<dbReference type="Gene3D" id="2.60.120.200">
    <property type="match status" value="1"/>
</dbReference>
<sequence>MDIRRLLSIVMIVLVAVAAGVIGVLVADQVRGPTVPEPTPVPTEAPTSTPLPGPSAVPPPQLVWAADLESGDLSSWEADGCGGEFNTGNGEARVTDAVAHSGRYSVELSVATDNGTDNATRLMRWCEPSEHDAAYFSAWYYFPQHVDVSAGWWNIFQFKSRNETANDPWWILNVGNREDGTMYVYLRDWIHEVSYDQYVKDLPVGQWVHFEVFLRRAQDPTGEIMVWQDGTLLFHITNVQTNYDSGRVSWGVNSYSSGLNPSPTVIYIDDVVMSTTPVGHGTSAGS</sequence>
<dbReference type="RefSeq" id="WP_012871616.1">
    <property type="nucleotide sequence ID" value="NC_013523.1"/>
</dbReference>
<protein>
    <recommendedName>
        <fullName evidence="4">Polysaccharide lyase</fullName>
    </recommendedName>
</protein>
<feature type="region of interest" description="Disordered" evidence="1">
    <location>
        <begin position="31"/>
        <end position="55"/>
    </location>
</feature>
<accession>D1C2V2</accession>
<evidence type="ECO:0000313" key="3">
    <source>
        <dbReference type="Proteomes" id="UP000002027"/>
    </source>
</evidence>
<dbReference type="InParanoid" id="D1C2V2"/>
<organism evidence="2 3">
    <name type="scientific">Sphaerobacter thermophilus (strain ATCC 49802 / DSM 20745 / KCCM 41009 / NCIMB 13125 / S 6022)</name>
    <dbReference type="NCBI Taxonomy" id="479434"/>
    <lineage>
        <taxon>Bacteria</taxon>
        <taxon>Pseudomonadati</taxon>
        <taxon>Thermomicrobiota</taxon>
        <taxon>Thermomicrobia</taxon>
        <taxon>Sphaerobacterales</taxon>
        <taxon>Sphaerobacterineae</taxon>
        <taxon>Sphaerobacteraceae</taxon>
        <taxon>Sphaerobacter</taxon>
    </lineage>
</organism>
<keyword evidence="3" id="KW-1185">Reference proteome</keyword>
<proteinExistence type="predicted"/>
<dbReference type="Proteomes" id="UP000002027">
    <property type="component" value="Chromosome 1"/>
</dbReference>
<dbReference type="Pfam" id="PF14099">
    <property type="entry name" value="Polysacc_lyase"/>
    <property type="match status" value="1"/>
</dbReference>
<dbReference type="STRING" id="479434.Sthe_1133"/>
<evidence type="ECO:0008006" key="4">
    <source>
        <dbReference type="Google" id="ProtNLM"/>
    </source>
</evidence>
<dbReference type="KEGG" id="sti:Sthe_1133"/>
<name>D1C2V2_SPHTD</name>
<dbReference type="eggNOG" id="ENOG503490S">
    <property type="taxonomic scope" value="Bacteria"/>
</dbReference>
<evidence type="ECO:0000256" key="1">
    <source>
        <dbReference type="SAM" id="MobiDB-lite"/>
    </source>
</evidence>
<dbReference type="HOGENOM" id="CLU_972887_0_0_0"/>
<feature type="compositionally biased region" description="Pro residues" evidence="1">
    <location>
        <begin position="35"/>
        <end position="55"/>
    </location>
</feature>
<dbReference type="OrthoDB" id="836757at2"/>
<evidence type="ECO:0000313" key="2">
    <source>
        <dbReference type="EMBL" id="ACZ38569.1"/>
    </source>
</evidence>
<dbReference type="EMBL" id="CP001823">
    <property type="protein sequence ID" value="ACZ38569.1"/>
    <property type="molecule type" value="Genomic_DNA"/>
</dbReference>
<reference evidence="2 3" key="2">
    <citation type="journal article" date="2010" name="Stand. Genomic Sci.">
        <title>Complete genome sequence of Desulfohalobium retbaense type strain (HR(100)).</title>
        <authorList>
            <person name="Spring S."/>
            <person name="Nolan M."/>
            <person name="Lapidus A."/>
            <person name="Glavina Del Rio T."/>
            <person name="Copeland A."/>
            <person name="Tice H."/>
            <person name="Cheng J.F."/>
            <person name="Lucas S."/>
            <person name="Land M."/>
            <person name="Chen F."/>
            <person name="Bruce D."/>
            <person name="Goodwin L."/>
            <person name="Pitluck S."/>
            <person name="Ivanova N."/>
            <person name="Mavromatis K."/>
            <person name="Mikhailova N."/>
            <person name="Pati A."/>
            <person name="Chen A."/>
            <person name="Palaniappan K."/>
            <person name="Hauser L."/>
            <person name="Chang Y.J."/>
            <person name="Jeffries C.D."/>
            <person name="Munk C."/>
            <person name="Kiss H."/>
            <person name="Chain P."/>
            <person name="Han C."/>
            <person name="Brettin T."/>
            <person name="Detter J.C."/>
            <person name="Schuler E."/>
            <person name="Goker M."/>
            <person name="Rohde M."/>
            <person name="Bristow J."/>
            <person name="Eisen J.A."/>
            <person name="Markowitz V."/>
            <person name="Hugenholtz P."/>
            <person name="Kyrpides N.C."/>
            <person name="Klenk H.P."/>
        </authorList>
    </citation>
    <scope>NUCLEOTIDE SEQUENCE [LARGE SCALE GENOMIC DNA]</scope>
    <source>
        <strain evidence="3">ATCC 49802 / DSM 20745 / S 6022</strain>
    </source>
</reference>
<gene>
    <name evidence="2" type="ordered locus">Sthe_1133</name>
</gene>